<dbReference type="SMART" id="SM00382">
    <property type="entry name" value="AAA"/>
    <property type="match status" value="1"/>
</dbReference>
<gene>
    <name evidence="7" type="ORF">GCM10020369_20880</name>
</gene>
<dbReference type="Gene3D" id="3.40.50.300">
    <property type="entry name" value="P-loop containing nucleotide triphosphate hydrolases"/>
    <property type="match status" value="1"/>
</dbReference>
<dbReference type="Proteomes" id="UP001501676">
    <property type="component" value="Unassembled WGS sequence"/>
</dbReference>
<dbReference type="PANTHER" id="PTHR42711">
    <property type="entry name" value="ABC TRANSPORTER ATP-BINDING PROTEIN"/>
    <property type="match status" value="1"/>
</dbReference>
<evidence type="ECO:0000256" key="4">
    <source>
        <dbReference type="ARBA" id="ARBA00022840"/>
    </source>
</evidence>
<dbReference type="GO" id="GO:0005524">
    <property type="term" value="F:ATP binding"/>
    <property type="evidence" value="ECO:0007669"/>
    <property type="project" value="UniProtKB-KW"/>
</dbReference>
<keyword evidence="2" id="KW-0813">Transport</keyword>
<comment type="subcellular location">
    <subcellularLocation>
        <location evidence="1">Cell membrane</location>
        <topology evidence="1">Peripheral membrane protein</topology>
    </subcellularLocation>
</comment>
<organism evidence="7 8">
    <name type="scientific">Cryptosporangium minutisporangium</name>
    <dbReference type="NCBI Taxonomy" id="113569"/>
    <lineage>
        <taxon>Bacteria</taxon>
        <taxon>Bacillati</taxon>
        <taxon>Actinomycetota</taxon>
        <taxon>Actinomycetes</taxon>
        <taxon>Cryptosporangiales</taxon>
        <taxon>Cryptosporangiaceae</taxon>
        <taxon>Cryptosporangium</taxon>
    </lineage>
</organism>
<dbReference type="InterPro" id="IPR003439">
    <property type="entry name" value="ABC_transporter-like_ATP-bd"/>
</dbReference>
<evidence type="ECO:0000259" key="6">
    <source>
        <dbReference type="PROSITE" id="PS50893"/>
    </source>
</evidence>
<name>A0ABP6SV75_9ACTN</name>
<dbReference type="Pfam" id="PF00005">
    <property type="entry name" value="ABC_tran"/>
    <property type="match status" value="1"/>
</dbReference>
<comment type="caution">
    <text evidence="7">The sequence shown here is derived from an EMBL/GenBank/DDBJ whole genome shotgun (WGS) entry which is preliminary data.</text>
</comment>
<keyword evidence="5" id="KW-0046">Antibiotic resistance</keyword>
<dbReference type="InterPro" id="IPR017871">
    <property type="entry name" value="ABC_transporter-like_CS"/>
</dbReference>
<protein>
    <submittedName>
        <fullName evidence="7">ATP-binding cassette domain-containing protein</fullName>
    </submittedName>
</protein>
<evidence type="ECO:0000256" key="5">
    <source>
        <dbReference type="ARBA" id="ARBA00023251"/>
    </source>
</evidence>
<dbReference type="EMBL" id="BAAAYN010000012">
    <property type="protein sequence ID" value="GAA3385831.1"/>
    <property type="molecule type" value="Genomic_DNA"/>
</dbReference>
<evidence type="ECO:0000256" key="3">
    <source>
        <dbReference type="ARBA" id="ARBA00022741"/>
    </source>
</evidence>
<dbReference type="RefSeq" id="WP_345727818.1">
    <property type="nucleotide sequence ID" value="NZ_BAAAYN010000012.1"/>
</dbReference>
<dbReference type="PROSITE" id="PS50893">
    <property type="entry name" value="ABC_TRANSPORTER_2"/>
    <property type="match status" value="1"/>
</dbReference>
<sequence length="247" mass="26039">MLTVRGLRKDYPGPVTAVRNLDLDVGAGEIVGLLGPNGAGKTTTMRMLTTLLRPTSGTATIAGVDLVTDPAGVRRRIGTVGQGGSTDPTFTIREELELQGRLHGLSAATARARADELIERFDLGSSDGGDRPTGRLSGGQRRRLDVALGLVHRPTVLFLDEPSTGLDPRSRATLWDSVRAVRDEGTTVVLTTHYLAEADACCDRVVVIDAGRVVADGTPAALKSEAGANSTLDDVFLALTNRTEELA</sequence>
<evidence type="ECO:0000256" key="1">
    <source>
        <dbReference type="ARBA" id="ARBA00004202"/>
    </source>
</evidence>
<dbReference type="InterPro" id="IPR027417">
    <property type="entry name" value="P-loop_NTPase"/>
</dbReference>
<dbReference type="InterPro" id="IPR050763">
    <property type="entry name" value="ABC_transporter_ATP-binding"/>
</dbReference>
<dbReference type="PROSITE" id="PS00211">
    <property type="entry name" value="ABC_TRANSPORTER_1"/>
    <property type="match status" value="1"/>
</dbReference>
<evidence type="ECO:0000313" key="7">
    <source>
        <dbReference type="EMBL" id="GAA3385831.1"/>
    </source>
</evidence>
<dbReference type="SUPFAM" id="SSF52540">
    <property type="entry name" value="P-loop containing nucleoside triphosphate hydrolases"/>
    <property type="match status" value="1"/>
</dbReference>
<reference evidence="8" key="1">
    <citation type="journal article" date="2019" name="Int. J. Syst. Evol. Microbiol.">
        <title>The Global Catalogue of Microorganisms (GCM) 10K type strain sequencing project: providing services to taxonomists for standard genome sequencing and annotation.</title>
        <authorList>
            <consortium name="The Broad Institute Genomics Platform"/>
            <consortium name="The Broad Institute Genome Sequencing Center for Infectious Disease"/>
            <person name="Wu L."/>
            <person name="Ma J."/>
        </authorList>
    </citation>
    <scope>NUCLEOTIDE SEQUENCE [LARGE SCALE GENOMIC DNA]</scope>
    <source>
        <strain evidence="8">JCM 9458</strain>
    </source>
</reference>
<keyword evidence="8" id="KW-1185">Reference proteome</keyword>
<feature type="domain" description="ABC transporter" evidence="6">
    <location>
        <begin position="2"/>
        <end position="235"/>
    </location>
</feature>
<keyword evidence="3" id="KW-0547">Nucleotide-binding</keyword>
<dbReference type="InterPro" id="IPR003593">
    <property type="entry name" value="AAA+_ATPase"/>
</dbReference>
<dbReference type="PANTHER" id="PTHR42711:SF19">
    <property type="entry name" value="DOXORUBICIN RESISTANCE ATP-BINDING PROTEIN DRRA"/>
    <property type="match status" value="1"/>
</dbReference>
<evidence type="ECO:0000313" key="8">
    <source>
        <dbReference type="Proteomes" id="UP001501676"/>
    </source>
</evidence>
<keyword evidence="4 7" id="KW-0067">ATP-binding</keyword>
<accession>A0ABP6SV75</accession>
<proteinExistence type="predicted"/>
<evidence type="ECO:0000256" key="2">
    <source>
        <dbReference type="ARBA" id="ARBA00022448"/>
    </source>
</evidence>